<keyword evidence="1" id="KW-1133">Transmembrane helix</keyword>
<keyword evidence="3" id="KW-1185">Reference proteome</keyword>
<dbReference type="Proteomes" id="UP000271925">
    <property type="component" value="Unassembled WGS sequence"/>
</dbReference>
<evidence type="ECO:0000313" key="3">
    <source>
        <dbReference type="Proteomes" id="UP000271925"/>
    </source>
</evidence>
<evidence type="ECO:0000256" key="1">
    <source>
        <dbReference type="SAM" id="Phobius"/>
    </source>
</evidence>
<feature type="transmembrane region" description="Helical" evidence="1">
    <location>
        <begin position="83"/>
        <end position="105"/>
    </location>
</feature>
<dbReference type="RefSeq" id="WP_124872381.1">
    <property type="nucleotide sequence ID" value="NZ_RQJO01000007.1"/>
</dbReference>
<dbReference type="OrthoDB" id="770034at2"/>
<reference evidence="2 3" key="1">
    <citation type="submission" date="2018-11" db="EMBL/GenBank/DDBJ databases">
        <authorList>
            <person name="Zhou Z."/>
            <person name="Wang G."/>
        </authorList>
    </citation>
    <scope>NUCLEOTIDE SEQUENCE [LARGE SCALE GENOMIC DNA]</scope>
    <source>
        <strain evidence="2 3">KCTC52004</strain>
    </source>
</reference>
<feature type="transmembrane region" description="Helical" evidence="1">
    <location>
        <begin position="50"/>
        <end position="71"/>
    </location>
</feature>
<comment type="caution">
    <text evidence="2">The sequence shown here is derived from an EMBL/GenBank/DDBJ whole genome shotgun (WGS) entry which is preliminary data.</text>
</comment>
<keyword evidence="1" id="KW-0812">Transmembrane</keyword>
<gene>
    <name evidence="2" type="ORF">EHT25_06365</name>
</gene>
<dbReference type="AlphaFoldDB" id="A0A3P1C2C6"/>
<feature type="transmembrane region" description="Helical" evidence="1">
    <location>
        <begin position="20"/>
        <end position="38"/>
    </location>
</feature>
<accession>A0A3P1C2C6</accession>
<evidence type="ECO:0000313" key="2">
    <source>
        <dbReference type="EMBL" id="RRB07399.1"/>
    </source>
</evidence>
<proteinExistence type="predicted"/>
<organism evidence="2 3">
    <name type="scientific">Larkinella rosea</name>
    <dbReference type="NCBI Taxonomy" id="2025312"/>
    <lineage>
        <taxon>Bacteria</taxon>
        <taxon>Pseudomonadati</taxon>
        <taxon>Bacteroidota</taxon>
        <taxon>Cytophagia</taxon>
        <taxon>Cytophagales</taxon>
        <taxon>Spirosomataceae</taxon>
        <taxon>Larkinella</taxon>
    </lineage>
</organism>
<protein>
    <submittedName>
        <fullName evidence="2">Potassium transporter KefB</fullName>
    </submittedName>
</protein>
<dbReference type="EMBL" id="RQJO01000007">
    <property type="protein sequence ID" value="RRB07399.1"/>
    <property type="molecule type" value="Genomic_DNA"/>
</dbReference>
<keyword evidence="1" id="KW-0472">Membrane</keyword>
<name>A0A3P1C2C6_9BACT</name>
<sequence length="111" mass="12167">MHKSNELNSPLRPAALTKRALIGAAIGLVLIGVFLLGVKNPDPNWPTFWMLRPLIIVPLAGATGGAVYYFLDFLRFQNGWNTALVKTASLLIFLVGLWMGFVLGLDGTLWN</sequence>